<dbReference type="EMBL" id="CAXDID020000023">
    <property type="protein sequence ID" value="CAL5989432.1"/>
    <property type="molecule type" value="Genomic_DNA"/>
</dbReference>
<evidence type="ECO:0000313" key="3">
    <source>
        <dbReference type="EMBL" id="CAL5989432.1"/>
    </source>
</evidence>
<protein>
    <submittedName>
        <fullName evidence="2">Hypothetical_protein</fullName>
    </submittedName>
</protein>
<sequence>MKIFTIILLVAFLFVALWFLDIFDPLLSVEIRKYYCQYFVVFDKQRRLCNYVQLCNQLRIHMKNSNQQLNPAFFADAPLGLFKSSTVKQCASISPAQKESIQSKDLLIEKLQASNYLSIEFKYRNAILSYINIYRALLKMKHFTKGQVVETLVFVKGDRCVIIGNPQIENKIAMK</sequence>
<evidence type="ECO:0000313" key="4">
    <source>
        <dbReference type="Proteomes" id="UP001642409"/>
    </source>
</evidence>
<dbReference type="EMBL" id="CATOUU010001169">
    <property type="protein sequence ID" value="CAI9975321.1"/>
    <property type="molecule type" value="Genomic_DNA"/>
</dbReference>
<keyword evidence="4" id="KW-1185">Reference proteome</keyword>
<dbReference type="AlphaFoldDB" id="A0AA86RJ38"/>
<comment type="caution">
    <text evidence="1">The sequence shown here is derived from an EMBL/GenBank/DDBJ whole genome shotgun (WGS) entry which is preliminary data.</text>
</comment>
<evidence type="ECO:0000313" key="1">
    <source>
        <dbReference type="EMBL" id="CAI9975321.1"/>
    </source>
</evidence>
<proteinExistence type="predicted"/>
<dbReference type="Proteomes" id="UP001642409">
    <property type="component" value="Unassembled WGS sequence"/>
</dbReference>
<gene>
    <name evidence="3" type="ORF">HINF_LOCUS10863</name>
    <name evidence="1" type="ORF">HINF_LOCUS62966</name>
    <name evidence="2" type="ORF">HINF_LOCUS9348</name>
</gene>
<reference evidence="2 4" key="2">
    <citation type="submission" date="2024-07" db="EMBL/GenBank/DDBJ databases">
        <authorList>
            <person name="Akdeniz Z."/>
        </authorList>
    </citation>
    <scope>NUCLEOTIDE SEQUENCE [LARGE SCALE GENOMIC DNA]</scope>
</reference>
<dbReference type="EMBL" id="CAXDID020000020">
    <property type="protein sequence ID" value="CAL5986320.1"/>
    <property type="molecule type" value="Genomic_DNA"/>
</dbReference>
<evidence type="ECO:0000313" key="2">
    <source>
        <dbReference type="EMBL" id="CAL5986320.1"/>
    </source>
</evidence>
<reference evidence="1" key="1">
    <citation type="submission" date="2023-06" db="EMBL/GenBank/DDBJ databases">
        <authorList>
            <person name="Kurt Z."/>
        </authorList>
    </citation>
    <scope>NUCLEOTIDE SEQUENCE</scope>
</reference>
<name>A0AA86RJ38_9EUKA</name>
<accession>A0AA86RJ38</accession>
<organism evidence="1">
    <name type="scientific">Hexamita inflata</name>
    <dbReference type="NCBI Taxonomy" id="28002"/>
    <lineage>
        <taxon>Eukaryota</taxon>
        <taxon>Metamonada</taxon>
        <taxon>Diplomonadida</taxon>
        <taxon>Hexamitidae</taxon>
        <taxon>Hexamitinae</taxon>
        <taxon>Hexamita</taxon>
    </lineage>
</organism>